<organism evidence="2 3">
    <name type="scientific">Linum tenue</name>
    <dbReference type="NCBI Taxonomy" id="586396"/>
    <lineage>
        <taxon>Eukaryota</taxon>
        <taxon>Viridiplantae</taxon>
        <taxon>Streptophyta</taxon>
        <taxon>Embryophyta</taxon>
        <taxon>Tracheophyta</taxon>
        <taxon>Spermatophyta</taxon>
        <taxon>Magnoliopsida</taxon>
        <taxon>eudicotyledons</taxon>
        <taxon>Gunneridae</taxon>
        <taxon>Pentapetalae</taxon>
        <taxon>rosids</taxon>
        <taxon>fabids</taxon>
        <taxon>Malpighiales</taxon>
        <taxon>Linaceae</taxon>
        <taxon>Linum</taxon>
    </lineage>
</organism>
<dbReference type="EMBL" id="CAMGYJ010000011">
    <property type="protein sequence ID" value="CAI0626756.1"/>
    <property type="molecule type" value="Genomic_DNA"/>
</dbReference>
<feature type="compositionally biased region" description="Basic and acidic residues" evidence="1">
    <location>
        <begin position="31"/>
        <end position="40"/>
    </location>
</feature>
<accession>A0AAV0S3T9</accession>
<feature type="region of interest" description="Disordered" evidence="1">
    <location>
        <begin position="1"/>
        <end position="40"/>
    </location>
</feature>
<evidence type="ECO:0000313" key="3">
    <source>
        <dbReference type="Proteomes" id="UP001154282"/>
    </source>
</evidence>
<feature type="compositionally biased region" description="Basic and acidic residues" evidence="1">
    <location>
        <begin position="1"/>
        <end position="18"/>
    </location>
</feature>
<evidence type="ECO:0000256" key="1">
    <source>
        <dbReference type="SAM" id="MobiDB-lite"/>
    </source>
</evidence>
<evidence type="ECO:0000313" key="2">
    <source>
        <dbReference type="EMBL" id="CAI0626756.1"/>
    </source>
</evidence>
<name>A0AAV0S3T9_9ROSI</name>
<proteinExistence type="predicted"/>
<protein>
    <submittedName>
        <fullName evidence="2">Uncharacterized protein</fullName>
    </submittedName>
</protein>
<comment type="caution">
    <text evidence="2">The sequence shown here is derived from an EMBL/GenBank/DDBJ whole genome shotgun (WGS) entry which is preliminary data.</text>
</comment>
<reference evidence="2" key="1">
    <citation type="submission" date="2022-08" db="EMBL/GenBank/DDBJ databases">
        <authorList>
            <person name="Gutierrez-Valencia J."/>
        </authorList>
    </citation>
    <scope>NUCLEOTIDE SEQUENCE</scope>
</reference>
<keyword evidence="3" id="KW-1185">Reference proteome</keyword>
<dbReference type="AlphaFoldDB" id="A0AAV0S3T9"/>
<gene>
    <name evidence="2" type="ORF">LITE_LOCUS50993</name>
</gene>
<sequence length="40" mass="4599">MERQLNGKKERKKIEKGNLEWSTPDVAPTPPEHKTHETAS</sequence>
<dbReference type="Proteomes" id="UP001154282">
    <property type="component" value="Unassembled WGS sequence"/>
</dbReference>